<comment type="function">
    <text evidence="7">Activation of anaerobic ribonucleoside-triphosphate reductase under anaerobic conditions by generation of an organic free radical, using S-adenosylmethionine and reduced flavodoxin as cosubstrates to produce 5'-deoxy-adenosine.</text>
</comment>
<comment type="similarity">
    <text evidence="7">Belongs to the organic radical-activating enzymes family.</text>
</comment>
<keyword evidence="6" id="KW-0411">Iron-sulfur</keyword>
<name>A0ABW4YNG1_9BACL</name>
<evidence type="ECO:0000256" key="4">
    <source>
        <dbReference type="ARBA" id="ARBA00022723"/>
    </source>
</evidence>
<evidence type="ECO:0000256" key="6">
    <source>
        <dbReference type="ARBA" id="ARBA00023014"/>
    </source>
</evidence>
<dbReference type="InterPro" id="IPR007197">
    <property type="entry name" value="rSAM"/>
</dbReference>
<evidence type="ECO:0000256" key="5">
    <source>
        <dbReference type="ARBA" id="ARBA00023004"/>
    </source>
</evidence>
<dbReference type="EMBL" id="JBHUHO010000035">
    <property type="protein sequence ID" value="MFD2117183.1"/>
    <property type="molecule type" value="Genomic_DNA"/>
</dbReference>
<evidence type="ECO:0000256" key="2">
    <source>
        <dbReference type="ARBA" id="ARBA00022485"/>
    </source>
</evidence>
<evidence type="ECO:0000313" key="9">
    <source>
        <dbReference type="Proteomes" id="UP001597362"/>
    </source>
</evidence>
<accession>A0ABW4YNG1</accession>
<dbReference type="NCBIfam" id="TIGR02491">
    <property type="entry name" value="NrdG"/>
    <property type="match status" value="1"/>
</dbReference>
<evidence type="ECO:0000313" key="8">
    <source>
        <dbReference type="EMBL" id="MFD2117183.1"/>
    </source>
</evidence>
<sequence length="167" mass="18635">MNICGYYPESINEGPGLRAVIFISGCIHACQGCFSKHTWSFKAGEPFDEKKQREILTDISSNPLLQGVTLCGGDPFFSAVDVVPFVKTLKSKLSHLDVWSYTGFTFEQLIADPADSKYQLLQLCDVIIDGKFVEAKRDLTLVYRGSSNQRIIDVEQSLQSGQPEPFF</sequence>
<dbReference type="RefSeq" id="WP_377774106.1">
    <property type="nucleotide sequence ID" value="NZ_JBHUHO010000035.1"/>
</dbReference>
<evidence type="ECO:0000256" key="3">
    <source>
        <dbReference type="ARBA" id="ARBA00022691"/>
    </source>
</evidence>
<gene>
    <name evidence="8" type="primary">nrdG</name>
    <name evidence="8" type="ORF">ACFSJH_15750</name>
</gene>
<keyword evidence="3" id="KW-0949">S-adenosyl-L-methionine</keyword>
<dbReference type="SFLD" id="SFLDF00299">
    <property type="entry name" value="anaerobic_ribonucleoside-triph"/>
    <property type="match status" value="1"/>
</dbReference>
<dbReference type="Pfam" id="PF13353">
    <property type="entry name" value="Fer4_12"/>
    <property type="match status" value="1"/>
</dbReference>
<protein>
    <recommendedName>
        <fullName evidence="7">Anaerobic ribonucleoside-triphosphate reductase-activating protein</fullName>
        <ecNumber evidence="7">1.97.1.-</ecNumber>
    </recommendedName>
</protein>
<dbReference type="Gene3D" id="3.20.20.70">
    <property type="entry name" value="Aldolase class I"/>
    <property type="match status" value="1"/>
</dbReference>
<comment type="cofactor">
    <cofactor evidence="1">
        <name>[4Fe-4S] cluster</name>
        <dbReference type="ChEBI" id="CHEBI:49883"/>
    </cofactor>
</comment>
<dbReference type="PIRSF" id="PIRSF000368">
    <property type="entry name" value="NrdG"/>
    <property type="match status" value="1"/>
</dbReference>
<dbReference type="InterPro" id="IPR013785">
    <property type="entry name" value="Aldolase_TIM"/>
</dbReference>
<dbReference type="PANTHER" id="PTHR30352">
    <property type="entry name" value="PYRUVATE FORMATE-LYASE-ACTIVATING ENZYME"/>
    <property type="match status" value="1"/>
</dbReference>
<dbReference type="SFLD" id="SFLDS00029">
    <property type="entry name" value="Radical_SAM"/>
    <property type="match status" value="1"/>
</dbReference>
<dbReference type="PANTHER" id="PTHR30352:SF2">
    <property type="entry name" value="ANAEROBIC RIBONUCLEOSIDE-TRIPHOSPHATE REDUCTASE-ACTIVATING PROTEIN"/>
    <property type="match status" value="1"/>
</dbReference>
<dbReference type="InterPro" id="IPR034457">
    <property type="entry name" value="Organic_radical-activating"/>
</dbReference>
<keyword evidence="7" id="KW-0560">Oxidoreductase</keyword>
<keyword evidence="2" id="KW-0004">4Fe-4S</keyword>
<keyword evidence="9" id="KW-1185">Reference proteome</keyword>
<dbReference type="SFLD" id="SFLDG01063">
    <property type="entry name" value="activating_enzymes__group_1"/>
    <property type="match status" value="1"/>
</dbReference>
<organism evidence="8 9">
    <name type="scientific">Paenibacillus yanchengensis</name>
    <dbReference type="NCBI Taxonomy" id="2035833"/>
    <lineage>
        <taxon>Bacteria</taxon>
        <taxon>Bacillati</taxon>
        <taxon>Bacillota</taxon>
        <taxon>Bacilli</taxon>
        <taxon>Bacillales</taxon>
        <taxon>Paenibacillaceae</taxon>
        <taxon>Paenibacillus</taxon>
    </lineage>
</organism>
<keyword evidence="4" id="KW-0479">Metal-binding</keyword>
<evidence type="ECO:0000256" key="1">
    <source>
        <dbReference type="ARBA" id="ARBA00001966"/>
    </source>
</evidence>
<dbReference type="InterPro" id="IPR012837">
    <property type="entry name" value="NrdG"/>
</dbReference>
<dbReference type="EC" id="1.97.1.-" evidence="7"/>
<dbReference type="Proteomes" id="UP001597362">
    <property type="component" value="Unassembled WGS sequence"/>
</dbReference>
<proteinExistence type="inferred from homology"/>
<evidence type="ECO:0000256" key="7">
    <source>
        <dbReference type="PIRNR" id="PIRNR000368"/>
    </source>
</evidence>
<keyword evidence="5" id="KW-0408">Iron</keyword>
<dbReference type="SFLD" id="SFLDG01066">
    <property type="entry name" value="organic_radical-activating_enz"/>
    <property type="match status" value="1"/>
</dbReference>
<comment type="caution">
    <text evidence="8">The sequence shown here is derived from an EMBL/GenBank/DDBJ whole genome shotgun (WGS) entry which is preliminary data.</text>
</comment>
<reference evidence="9" key="1">
    <citation type="journal article" date="2019" name="Int. J. Syst. Evol. Microbiol.">
        <title>The Global Catalogue of Microorganisms (GCM) 10K type strain sequencing project: providing services to taxonomists for standard genome sequencing and annotation.</title>
        <authorList>
            <consortium name="The Broad Institute Genomics Platform"/>
            <consortium name="The Broad Institute Genome Sequencing Center for Infectious Disease"/>
            <person name="Wu L."/>
            <person name="Ma J."/>
        </authorList>
    </citation>
    <scope>NUCLEOTIDE SEQUENCE [LARGE SCALE GENOMIC DNA]</scope>
    <source>
        <strain evidence="9">GH52</strain>
    </source>
</reference>